<protein>
    <submittedName>
        <fullName evidence="6">TetR family transcriptional regulator</fullName>
    </submittedName>
</protein>
<dbReference type="Pfam" id="PF00440">
    <property type="entry name" value="TetR_N"/>
    <property type="match status" value="1"/>
</dbReference>
<evidence type="ECO:0000256" key="2">
    <source>
        <dbReference type="ARBA" id="ARBA00023125"/>
    </source>
</evidence>
<dbReference type="GO" id="GO:0003677">
    <property type="term" value="F:DNA binding"/>
    <property type="evidence" value="ECO:0007669"/>
    <property type="project" value="UniProtKB-UniRule"/>
</dbReference>
<evidence type="ECO:0000313" key="7">
    <source>
        <dbReference type="Proteomes" id="UP000317940"/>
    </source>
</evidence>
<feature type="DNA-binding region" description="H-T-H motif" evidence="4">
    <location>
        <begin position="40"/>
        <end position="59"/>
    </location>
</feature>
<organism evidence="6 7">
    <name type="scientific">Kitasatospora viridis</name>
    <dbReference type="NCBI Taxonomy" id="281105"/>
    <lineage>
        <taxon>Bacteria</taxon>
        <taxon>Bacillati</taxon>
        <taxon>Actinomycetota</taxon>
        <taxon>Actinomycetes</taxon>
        <taxon>Kitasatosporales</taxon>
        <taxon>Streptomycetaceae</taxon>
        <taxon>Kitasatospora</taxon>
    </lineage>
</organism>
<evidence type="ECO:0000256" key="4">
    <source>
        <dbReference type="PROSITE-ProRule" id="PRU00335"/>
    </source>
</evidence>
<evidence type="ECO:0000313" key="6">
    <source>
        <dbReference type="EMBL" id="TWG00654.1"/>
    </source>
</evidence>
<dbReference type="Proteomes" id="UP000317940">
    <property type="component" value="Unassembled WGS sequence"/>
</dbReference>
<feature type="domain" description="HTH tetR-type" evidence="5">
    <location>
        <begin position="17"/>
        <end position="77"/>
    </location>
</feature>
<dbReference type="InterPro" id="IPR001647">
    <property type="entry name" value="HTH_TetR"/>
</dbReference>
<dbReference type="AlphaFoldDB" id="A0A561UMV2"/>
<sequence>MQVAHGGSTVTGVSTPPPARDRILETASRLFYAEGIHAVGVDRIVTEAGVTRATFYRHFPGKEELIRSYLVGRDAALREGAAKVLASGATGAEGVLLVVERLGAKMRREGFRGCPFINAAAEYPDPAHPVSVAIAAHRAWLLGLFTELLRGGGWPDPRATAEHLVLLRDGAMVGAALGDPVAVARRLTAAVAGVLSAAGRT</sequence>
<keyword evidence="3" id="KW-0804">Transcription</keyword>
<proteinExistence type="predicted"/>
<keyword evidence="7" id="KW-1185">Reference proteome</keyword>
<gene>
    <name evidence="6" type="ORF">FHX73_114534</name>
</gene>
<dbReference type="PRINTS" id="PR00455">
    <property type="entry name" value="HTHTETR"/>
</dbReference>
<dbReference type="EMBL" id="VIWT01000001">
    <property type="protein sequence ID" value="TWG00654.1"/>
    <property type="molecule type" value="Genomic_DNA"/>
</dbReference>
<dbReference type="OrthoDB" id="4214267at2"/>
<comment type="caution">
    <text evidence="6">The sequence shown here is derived from an EMBL/GenBank/DDBJ whole genome shotgun (WGS) entry which is preliminary data.</text>
</comment>
<accession>A0A561UMV2</accession>
<dbReference type="PANTHER" id="PTHR47506:SF1">
    <property type="entry name" value="HTH-TYPE TRANSCRIPTIONAL REGULATOR YJDC"/>
    <property type="match status" value="1"/>
</dbReference>
<evidence type="ECO:0000256" key="3">
    <source>
        <dbReference type="ARBA" id="ARBA00023163"/>
    </source>
</evidence>
<keyword evidence="1" id="KW-0805">Transcription regulation</keyword>
<dbReference type="Gene3D" id="1.10.357.10">
    <property type="entry name" value="Tetracycline Repressor, domain 2"/>
    <property type="match status" value="1"/>
</dbReference>
<dbReference type="SUPFAM" id="SSF48498">
    <property type="entry name" value="Tetracyclin repressor-like, C-terminal domain"/>
    <property type="match status" value="1"/>
</dbReference>
<dbReference type="PROSITE" id="PS50977">
    <property type="entry name" value="HTH_TETR_2"/>
    <property type="match status" value="1"/>
</dbReference>
<dbReference type="InterPro" id="IPR036271">
    <property type="entry name" value="Tet_transcr_reg_TetR-rel_C_sf"/>
</dbReference>
<name>A0A561UMV2_9ACTN</name>
<evidence type="ECO:0000259" key="5">
    <source>
        <dbReference type="PROSITE" id="PS50977"/>
    </source>
</evidence>
<reference evidence="6 7" key="1">
    <citation type="submission" date="2019-06" db="EMBL/GenBank/DDBJ databases">
        <title>Sequencing the genomes of 1000 actinobacteria strains.</title>
        <authorList>
            <person name="Klenk H.-P."/>
        </authorList>
    </citation>
    <scope>NUCLEOTIDE SEQUENCE [LARGE SCALE GENOMIC DNA]</scope>
    <source>
        <strain evidence="6 7">DSM 44826</strain>
    </source>
</reference>
<evidence type="ECO:0000256" key="1">
    <source>
        <dbReference type="ARBA" id="ARBA00023015"/>
    </source>
</evidence>
<dbReference type="PANTHER" id="PTHR47506">
    <property type="entry name" value="TRANSCRIPTIONAL REGULATORY PROTEIN"/>
    <property type="match status" value="1"/>
</dbReference>
<dbReference type="SUPFAM" id="SSF46689">
    <property type="entry name" value="Homeodomain-like"/>
    <property type="match status" value="1"/>
</dbReference>
<dbReference type="InterPro" id="IPR009057">
    <property type="entry name" value="Homeodomain-like_sf"/>
</dbReference>
<keyword evidence="2 4" id="KW-0238">DNA-binding</keyword>